<protein>
    <recommendedName>
        <fullName evidence="16">Ergosterol biosynthesis protein Erg28</fullName>
    </recommendedName>
</protein>
<dbReference type="RefSeq" id="XP_022581292.1">
    <property type="nucleotide sequence ID" value="XM_022723150.1"/>
</dbReference>
<keyword evidence="7 13" id="KW-1133">Transmembrane helix</keyword>
<keyword evidence="3" id="KW-0444">Lipid biosynthesis</keyword>
<keyword evidence="5" id="KW-0256">Endoplasmic reticulum</keyword>
<evidence type="ECO:0000256" key="11">
    <source>
        <dbReference type="ARBA" id="ARBA00023166"/>
    </source>
</evidence>
<dbReference type="InterPro" id="IPR005352">
    <property type="entry name" value="Erg28"/>
</dbReference>
<evidence type="ECO:0000256" key="9">
    <source>
        <dbReference type="ARBA" id="ARBA00023098"/>
    </source>
</evidence>
<dbReference type="GO" id="GO:0030674">
    <property type="term" value="F:protein-macromolecule adaptor activity"/>
    <property type="evidence" value="ECO:0007669"/>
    <property type="project" value="TreeGrafter"/>
</dbReference>
<keyword evidence="10 13" id="KW-0472">Membrane</keyword>
<dbReference type="Proteomes" id="UP000184188">
    <property type="component" value="Unassembled WGS sequence"/>
</dbReference>
<evidence type="ECO:0000256" key="13">
    <source>
        <dbReference type="SAM" id="Phobius"/>
    </source>
</evidence>
<evidence type="ECO:0000256" key="1">
    <source>
        <dbReference type="ARBA" id="ARBA00004477"/>
    </source>
</evidence>
<feature type="transmembrane region" description="Helical" evidence="13">
    <location>
        <begin position="78"/>
        <end position="97"/>
    </location>
</feature>
<keyword evidence="15" id="KW-1185">Reference proteome</keyword>
<dbReference type="GO" id="GO:0016126">
    <property type="term" value="P:sterol biosynthetic process"/>
    <property type="evidence" value="ECO:0007669"/>
    <property type="project" value="UniProtKB-KW"/>
</dbReference>
<keyword evidence="11" id="KW-1207">Sterol metabolism</keyword>
<dbReference type="AlphaFoldDB" id="A0A1L9SHU2"/>
<gene>
    <name evidence="14" type="ORF">ASPZODRAFT_132936</name>
</gene>
<evidence type="ECO:0000313" key="14">
    <source>
        <dbReference type="EMBL" id="OJJ46782.1"/>
    </source>
</evidence>
<dbReference type="VEuPathDB" id="FungiDB:ASPZODRAFT_132936"/>
<evidence type="ECO:0000256" key="3">
    <source>
        <dbReference type="ARBA" id="ARBA00022516"/>
    </source>
</evidence>
<evidence type="ECO:0000313" key="15">
    <source>
        <dbReference type="Proteomes" id="UP000184188"/>
    </source>
</evidence>
<comment type="similarity">
    <text evidence="2">Belongs to the ERG28 family.</text>
</comment>
<dbReference type="Pfam" id="PF03694">
    <property type="entry name" value="Erg28"/>
    <property type="match status" value="1"/>
</dbReference>
<evidence type="ECO:0000256" key="2">
    <source>
        <dbReference type="ARBA" id="ARBA00005377"/>
    </source>
</evidence>
<name>A0A1L9SHU2_9EURO</name>
<keyword evidence="4 13" id="KW-0812">Transmembrane</keyword>
<feature type="transmembrane region" description="Helical" evidence="13">
    <location>
        <begin position="149"/>
        <end position="168"/>
    </location>
</feature>
<dbReference type="GO" id="GO:0005789">
    <property type="term" value="C:endoplasmic reticulum membrane"/>
    <property type="evidence" value="ECO:0007669"/>
    <property type="project" value="UniProtKB-SubCell"/>
</dbReference>
<keyword evidence="9" id="KW-0443">Lipid metabolism</keyword>
<evidence type="ECO:0000256" key="7">
    <source>
        <dbReference type="ARBA" id="ARBA00022989"/>
    </source>
</evidence>
<keyword evidence="12" id="KW-0753">Steroid metabolism</keyword>
<accession>A0A1L9SHU2</accession>
<evidence type="ECO:0000256" key="5">
    <source>
        <dbReference type="ARBA" id="ARBA00022824"/>
    </source>
</evidence>
<feature type="transmembrane region" description="Helical" evidence="13">
    <location>
        <begin position="175"/>
        <end position="193"/>
    </location>
</feature>
<dbReference type="GeneID" id="34609615"/>
<evidence type="ECO:0008006" key="16">
    <source>
        <dbReference type="Google" id="ProtNLM"/>
    </source>
</evidence>
<dbReference type="OrthoDB" id="6485510at2759"/>
<evidence type="ECO:0000256" key="6">
    <source>
        <dbReference type="ARBA" id="ARBA00022955"/>
    </source>
</evidence>
<dbReference type="PANTHER" id="PTHR15451:SF19">
    <property type="entry name" value="ERGOSTEROL BIOSYNTHETIC PROTEIN 28 HOMOLOG"/>
    <property type="match status" value="1"/>
</dbReference>
<dbReference type="EMBL" id="KV878342">
    <property type="protein sequence ID" value="OJJ46782.1"/>
    <property type="molecule type" value="Genomic_DNA"/>
</dbReference>
<dbReference type="PANTHER" id="PTHR15451">
    <property type="entry name" value="ERGOSTEROL BIOSYNTHETIC PROTEIN 28-RELATED"/>
    <property type="match status" value="1"/>
</dbReference>
<comment type="subcellular location">
    <subcellularLocation>
        <location evidence="1">Endoplasmic reticulum membrane</location>
        <topology evidence="1">Multi-pass membrane protein</topology>
    </subcellularLocation>
</comment>
<evidence type="ECO:0000256" key="10">
    <source>
        <dbReference type="ARBA" id="ARBA00023136"/>
    </source>
</evidence>
<dbReference type="STRING" id="1073090.A0A1L9SHU2"/>
<keyword evidence="6" id="KW-0752">Steroid biosynthesis</keyword>
<evidence type="ECO:0000256" key="4">
    <source>
        <dbReference type="ARBA" id="ARBA00022692"/>
    </source>
</evidence>
<evidence type="ECO:0000256" key="12">
    <source>
        <dbReference type="ARBA" id="ARBA00023221"/>
    </source>
</evidence>
<keyword evidence="8" id="KW-0756">Sterol biosynthesis</keyword>
<proteinExistence type="inferred from homology"/>
<evidence type="ECO:0000256" key="8">
    <source>
        <dbReference type="ARBA" id="ARBA00023011"/>
    </source>
</evidence>
<sequence>MSCELNPVVSCRVEVVLQKQNTSFVGVYSHRQDKSLTGTGTQQTQTDTDTNSSTRLRTTTMEQLVEYLPQGPGILPKWLFFVSVVSAASTLSAYANPSYVAELYNGRTSQGESYTNAFSGRVFGTWNLVSCVVRMYAAYNIAEPVVYDLAMWTFGIALLHFTGEWLIFGTAQLKGRFVSPMIVASSCLLWMFTQRGGYLG</sequence>
<organism evidence="14 15">
    <name type="scientific">Penicilliopsis zonata CBS 506.65</name>
    <dbReference type="NCBI Taxonomy" id="1073090"/>
    <lineage>
        <taxon>Eukaryota</taxon>
        <taxon>Fungi</taxon>
        <taxon>Dikarya</taxon>
        <taxon>Ascomycota</taxon>
        <taxon>Pezizomycotina</taxon>
        <taxon>Eurotiomycetes</taxon>
        <taxon>Eurotiomycetidae</taxon>
        <taxon>Eurotiales</taxon>
        <taxon>Aspergillaceae</taxon>
        <taxon>Penicilliopsis</taxon>
    </lineage>
</organism>
<reference evidence="15" key="1">
    <citation type="journal article" date="2017" name="Genome Biol.">
        <title>Comparative genomics reveals high biological diversity and specific adaptations in the industrially and medically important fungal genus Aspergillus.</title>
        <authorList>
            <person name="de Vries R.P."/>
            <person name="Riley R."/>
            <person name="Wiebenga A."/>
            <person name="Aguilar-Osorio G."/>
            <person name="Amillis S."/>
            <person name="Uchima C.A."/>
            <person name="Anderluh G."/>
            <person name="Asadollahi M."/>
            <person name="Askin M."/>
            <person name="Barry K."/>
            <person name="Battaglia E."/>
            <person name="Bayram O."/>
            <person name="Benocci T."/>
            <person name="Braus-Stromeyer S.A."/>
            <person name="Caldana C."/>
            <person name="Canovas D."/>
            <person name="Cerqueira G.C."/>
            <person name="Chen F."/>
            <person name="Chen W."/>
            <person name="Choi C."/>
            <person name="Clum A."/>
            <person name="Dos Santos R.A."/>
            <person name="Damasio A.R."/>
            <person name="Diallinas G."/>
            <person name="Emri T."/>
            <person name="Fekete E."/>
            <person name="Flipphi M."/>
            <person name="Freyberg S."/>
            <person name="Gallo A."/>
            <person name="Gournas C."/>
            <person name="Habgood R."/>
            <person name="Hainaut M."/>
            <person name="Harispe M.L."/>
            <person name="Henrissat B."/>
            <person name="Hilden K.S."/>
            <person name="Hope R."/>
            <person name="Hossain A."/>
            <person name="Karabika E."/>
            <person name="Karaffa L."/>
            <person name="Karanyi Z."/>
            <person name="Krasevec N."/>
            <person name="Kuo A."/>
            <person name="Kusch H."/>
            <person name="LaButti K."/>
            <person name="Lagendijk E.L."/>
            <person name="Lapidus A."/>
            <person name="Levasseur A."/>
            <person name="Lindquist E."/>
            <person name="Lipzen A."/>
            <person name="Logrieco A.F."/>
            <person name="MacCabe A."/>
            <person name="Maekelae M.R."/>
            <person name="Malavazi I."/>
            <person name="Melin P."/>
            <person name="Meyer V."/>
            <person name="Mielnichuk N."/>
            <person name="Miskei M."/>
            <person name="Molnar A.P."/>
            <person name="Mule G."/>
            <person name="Ngan C.Y."/>
            <person name="Orejas M."/>
            <person name="Orosz E."/>
            <person name="Ouedraogo J.P."/>
            <person name="Overkamp K.M."/>
            <person name="Park H.-S."/>
            <person name="Perrone G."/>
            <person name="Piumi F."/>
            <person name="Punt P.J."/>
            <person name="Ram A.F."/>
            <person name="Ramon A."/>
            <person name="Rauscher S."/>
            <person name="Record E."/>
            <person name="Riano-Pachon D.M."/>
            <person name="Robert V."/>
            <person name="Roehrig J."/>
            <person name="Ruller R."/>
            <person name="Salamov A."/>
            <person name="Salih N.S."/>
            <person name="Samson R.A."/>
            <person name="Sandor E."/>
            <person name="Sanguinetti M."/>
            <person name="Schuetze T."/>
            <person name="Sepcic K."/>
            <person name="Shelest E."/>
            <person name="Sherlock G."/>
            <person name="Sophianopoulou V."/>
            <person name="Squina F.M."/>
            <person name="Sun H."/>
            <person name="Susca A."/>
            <person name="Todd R.B."/>
            <person name="Tsang A."/>
            <person name="Unkles S.E."/>
            <person name="van de Wiele N."/>
            <person name="van Rossen-Uffink D."/>
            <person name="Oliveira J.V."/>
            <person name="Vesth T.C."/>
            <person name="Visser J."/>
            <person name="Yu J.-H."/>
            <person name="Zhou M."/>
            <person name="Andersen M.R."/>
            <person name="Archer D.B."/>
            <person name="Baker S.E."/>
            <person name="Benoit I."/>
            <person name="Brakhage A.A."/>
            <person name="Braus G.H."/>
            <person name="Fischer R."/>
            <person name="Frisvad J.C."/>
            <person name="Goldman G.H."/>
            <person name="Houbraken J."/>
            <person name="Oakley B."/>
            <person name="Pocsi I."/>
            <person name="Scazzocchio C."/>
            <person name="Seiboth B."/>
            <person name="vanKuyk P.A."/>
            <person name="Wortman J."/>
            <person name="Dyer P.S."/>
            <person name="Grigoriev I.V."/>
        </authorList>
    </citation>
    <scope>NUCLEOTIDE SEQUENCE [LARGE SCALE GENOMIC DNA]</scope>
    <source>
        <strain evidence="15">CBS 506.65</strain>
    </source>
</reference>